<reference evidence="3" key="1">
    <citation type="submission" date="2017-11" db="EMBL/GenBank/DDBJ databases">
        <title>Complete Genome Sequence of Kyrpidia sp. Strain EA-1, a thermophilic, hydrogen-oxidizing Bacterium, isolated from the Azores.</title>
        <authorList>
            <person name="Reiner J.E."/>
            <person name="Lapp C.J."/>
            <person name="Bunk B."/>
            <person name="Gescher J."/>
        </authorList>
    </citation>
    <scope>NUCLEOTIDE SEQUENCE [LARGE SCALE GENOMIC DNA]</scope>
    <source>
        <strain evidence="3">EA-1</strain>
    </source>
</reference>
<evidence type="ECO:0000313" key="3">
    <source>
        <dbReference type="Proteomes" id="UP000231932"/>
    </source>
</evidence>
<accession>A0A2K8N5A4</accession>
<dbReference type="KEGG" id="kyr:CVV65_05680"/>
<dbReference type="Proteomes" id="UP000231932">
    <property type="component" value="Chromosome"/>
</dbReference>
<sequence>MKKLGFIVAAMVAAVTLSGCSVPFIHKQAEPQLSEQDRAADVVRKFVDAWNSATYKDPKSFTMQDQYLVPGLAKILDENSAHRNQVLVEHRGYLTHGPITVNFIKKDGNSYLFDAKTEVAVNSDMDGKDQNPKTFDAIFTVTKQLDGKFLIDNMQDPSQFQKK</sequence>
<dbReference type="EMBL" id="CP024955">
    <property type="protein sequence ID" value="ATY84508.1"/>
    <property type="molecule type" value="Genomic_DNA"/>
</dbReference>
<protein>
    <recommendedName>
        <fullName evidence="4">DUF4829 domain-containing protein</fullName>
    </recommendedName>
</protein>
<keyword evidence="3" id="KW-1185">Reference proteome</keyword>
<dbReference type="OrthoDB" id="2989932at2"/>
<organism evidence="2 3">
    <name type="scientific">Kyrpidia spormannii</name>
    <dbReference type="NCBI Taxonomy" id="2055160"/>
    <lineage>
        <taxon>Bacteria</taxon>
        <taxon>Bacillati</taxon>
        <taxon>Bacillota</taxon>
        <taxon>Bacilli</taxon>
        <taxon>Bacillales</taxon>
        <taxon>Alicyclobacillaceae</taxon>
        <taxon>Kyrpidia</taxon>
    </lineage>
</organism>
<dbReference type="PROSITE" id="PS51257">
    <property type="entry name" value="PROKAR_LIPOPROTEIN"/>
    <property type="match status" value="1"/>
</dbReference>
<evidence type="ECO:0008006" key="4">
    <source>
        <dbReference type="Google" id="ProtNLM"/>
    </source>
</evidence>
<dbReference type="AlphaFoldDB" id="A0A2K8N5A4"/>
<proteinExistence type="predicted"/>
<name>A0A2K8N5A4_9BACL</name>
<feature type="chain" id="PRO_5038786427" description="DUF4829 domain-containing protein" evidence="1">
    <location>
        <begin position="22"/>
        <end position="163"/>
    </location>
</feature>
<keyword evidence="1" id="KW-0732">Signal</keyword>
<dbReference type="RefSeq" id="WP_100667327.1">
    <property type="nucleotide sequence ID" value="NZ_CP024955.1"/>
</dbReference>
<feature type="signal peptide" evidence="1">
    <location>
        <begin position="1"/>
        <end position="21"/>
    </location>
</feature>
<evidence type="ECO:0000313" key="2">
    <source>
        <dbReference type="EMBL" id="ATY84508.1"/>
    </source>
</evidence>
<gene>
    <name evidence="2" type="ORF">CVV65_05680</name>
</gene>
<evidence type="ECO:0000256" key="1">
    <source>
        <dbReference type="SAM" id="SignalP"/>
    </source>
</evidence>